<dbReference type="AlphaFoldDB" id="A0AB39QWI1"/>
<dbReference type="EMBL" id="CP163441">
    <property type="protein sequence ID" value="XDQ46949.1"/>
    <property type="molecule type" value="Genomic_DNA"/>
</dbReference>
<protein>
    <submittedName>
        <fullName evidence="3">GAF domain-containing protein</fullName>
    </submittedName>
</protein>
<evidence type="ECO:0000256" key="1">
    <source>
        <dbReference type="SAM" id="MobiDB-lite"/>
    </source>
</evidence>
<accession>A0AB39QWI1</accession>
<feature type="domain" description="GAF" evidence="2">
    <location>
        <begin position="72"/>
        <end position="217"/>
    </location>
</feature>
<sequence>MSAAEREPHRPGPSARFPTAPDPGRLHFPDPARLELDQAVESLLAAAHEVRRAQDRIRALLRAVMLVTDESDPGGVLRQLVTSARDLTEAVWAAVVPSDEPARPDDMIRAGPQGVDAGRLDRIAHGLHALQGLFGDRDTVRVDDAARHLPGAPPASALLGFVIRTRRGDVAHLYLADKHRPGHPPGPFTSEDEELVQVLASAAGNAMNHAALLERTRLREAWRHADTQLTTAVLGDADCDRALQVIAEQALRIAEADAALVSLPDHAPGRLVVRAAAGLASSDLLGRTRFVDAASLTGRAYATGRPQISDDGSGPLVLGPELPIATRLGPAMAVPLTDRDTPVGTLSVARARTRGRFGDTEVELLASFAVQAALTRRLAAHRADDERLRHLRDRDRIGADLHDRAVHDLYAIGLDLHSIAGRLDTDRQRAVLDVVDRIDEVIKDVTNTVFGLRTGPER</sequence>
<reference evidence="3" key="1">
    <citation type="submission" date="2024-07" db="EMBL/GenBank/DDBJ databases">
        <authorList>
            <person name="Yu S.T."/>
        </authorList>
    </citation>
    <scope>NUCLEOTIDE SEQUENCE</scope>
    <source>
        <strain evidence="3">R39</strain>
    </source>
</reference>
<organism evidence="3">
    <name type="scientific">Streptomyces sp. R39</name>
    <dbReference type="NCBI Taxonomy" id="3238631"/>
    <lineage>
        <taxon>Bacteria</taxon>
        <taxon>Bacillati</taxon>
        <taxon>Actinomycetota</taxon>
        <taxon>Actinomycetes</taxon>
        <taxon>Kitasatosporales</taxon>
        <taxon>Streptomycetaceae</taxon>
        <taxon>Streptomyces</taxon>
    </lineage>
</organism>
<dbReference type="InterPro" id="IPR011712">
    <property type="entry name" value="Sig_transdc_His_kin_sub3_dim/P"/>
</dbReference>
<feature type="region of interest" description="Disordered" evidence="1">
    <location>
        <begin position="1"/>
        <end position="27"/>
    </location>
</feature>
<gene>
    <name evidence="3" type="ORF">AB5J52_34405</name>
</gene>
<dbReference type="Gene3D" id="3.30.450.40">
    <property type="match status" value="2"/>
</dbReference>
<dbReference type="Gene3D" id="1.20.5.1930">
    <property type="match status" value="1"/>
</dbReference>
<name>A0AB39QWI1_9ACTN</name>
<dbReference type="SUPFAM" id="SSF55781">
    <property type="entry name" value="GAF domain-like"/>
    <property type="match status" value="2"/>
</dbReference>
<evidence type="ECO:0000259" key="2">
    <source>
        <dbReference type="SMART" id="SM00065"/>
    </source>
</evidence>
<dbReference type="Pfam" id="PF07730">
    <property type="entry name" value="HisKA_3"/>
    <property type="match status" value="1"/>
</dbReference>
<evidence type="ECO:0000313" key="3">
    <source>
        <dbReference type="EMBL" id="XDQ46949.1"/>
    </source>
</evidence>
<proteinExistence type="predicted"/>
<dbReference type="Pfam" id="PF13185">
    <property type="entry name" value="GAF_2"/>
    <property type="match status" value="1"/>
</dbReference>
<dbReference type="GO" id="GO:0016020">
    <property type="term" value="C:membrane"/>
    <property type="evidence" value="ECO:0007669"/>
    <property type="project" value="InterPro"/>
</dbReference>
<feature type="domain" description="GAF" evidence="2">
    <location>
        <begin position="238"/>
        <end position="386"/>
    </location>
</feature>
<feature type="compositionally biased region" description="Basic and acidic residues" evidence="1">
    <location>
        <begin position="1"/>
        <end position="10"/>
    </location>
</feature>
<dbReference type="SMART" id="SM00065">
    <property type="entry name" value="GAF"/>
    <property type="match status" value="2"/>
</dbReference>
<dbReference type="InterPro" id="IPR003018">
    <property type="entry name" value="GAF"/>
</dbReference>
<dbReference type="RefSeq" id="WP_369225968.1">
    <property type="nucleotide sequence ID" value="NZ_CP163441.1"/>
</dbReference>
<dbReference type="InterPro" id="IPR029016">
    <property type="entry name" value="GAF-like_dom_sf"/>
</dbReference>
<dbReference type="GO" id="GO:0046983">
    <property type="term" value="F:protein dimerization activity"/>
    <property type="evidence" value="ECO:0007669"/>
    <property type="project" value="InterPro"/>
</dbReference>
<dbReference type="GO" id="GO:0000155">
    <property type="term" value="F:phosphorelay sensor kinase activity"/>
    <property type="evidence" value="ECO:0007669"/>
    <property type="project" value="InterPro"/>
</dbReference>